<dbReference type="GO" id="GO:0008170">
    <property type="term" value="F:N-methyltransferase activity"/>
    <property type="evidence" value="ECO:0007669"/>
    <property type="project" value="InterPro"/>
</dbReference>
<organism evidence="2 3">
    <name type="scientific">Streptomyces fumanus</name>
    <dbReference type="NCBI Taxonomy" id="67302"/>
    <lineage>
        <taxon>Bacteria</taxon>
        <taxon>Bacillati</taxon>
        <taxon>Actinomycetota</taxon>
        <taxon>Actinomycetes</taxon>
        <taxon>Kitasatosporales</taxon>
        <taxon>Streptomycetaceae</taxon>
        <taxon>Streptomyces</taxon>
    </lineage>
</organism>
<dbReference type="PRINTS" id="PR00507">
    <property type="entry name" value="N12N6MTFRASE"/>
</dbReference>
<reference evidence="2" key="2">
    <citation type="submission" date="2020-09" db="EMBL/GenBank/DDBJ databases">
        <authorList>
            <person name="Sun Q."/>
            <person name="Ohkuma M."/>
        </authorList>
    </citation>
    <scope>NUCLEOTIDE SEQUENCE</scope>
    <source>
        <strain evidence="2">JCM 4477</strain>
    </source>
</reference>
<dbReference type="InterPro" id="IPR003356">
    <property type="entry name" value="DNA_methylase_A-5"/>
</dbReference>
<dbReference type="GO" id="GO:0003677">
    <property type="term" value="F:DNA binding"/>
    <property type="evidence" value="ECO:0007669"/>
    <property type="project" value="InterPro"/>
</dbReference>
<dbReference type="InterPro" id="IPR052916">
    <property type="entry name" value="Type-I_RE_MTase_Subunit"/>
</dbReference>
<dbReference type="EMBL" id="BNBI01000002">
    <property type="protein sequence ID" value="GHE88479.1"/>
    <property type="molecule type" value="Genomic_DNA"/>
</dbReference>
<keyword evidence="3" id="KW-1185">Reference proteome</keyword>
<dbReference type="PANTHER" id="PTHR42998">
    <property type="entry name" value="TYPE I RESTRICTION ENZYME HINDVIIP M PROTEIN-RELATED"/>
    <property type="match status" value="1"/>
</dbReference>
<dbReference type="InterPro" id="IPR029063">
    <property type="entry name" value="SAM-dependent_MTases_sf"/>
</dbReference>
<evidence type="ECO:0000313" key="2">
    <source>
        <dbReference type="EMBL" id="GHE88479.1"/>
    </source>
</evidence>
<evidence type="ECO:0000313" key="3">
    <source>
        <dbReference type="Proteomes" id="UP000630718"/>
    </source>
</evidence>
<accession>A0A919A6K9</accession>
<dbReference type="PANTHER" id="PTHR42998:SF1">
    <property type="entry name" value="TYPE I RESTRICTION ENZYME HINDI METHYLASE SUBUNIT"/>
    <property type="match status" value="1"/>
</dbReference>
<dbReference type="Proteomes" id="UP000630718">
    <property type="component" value="Unassembled WGS sequence"/>
</dbReference>
<dbReference type="Gene3D" id="3.40.50.150">
    <property type="entry name" value="Vaccinia Virus protein VP39"/>
    <property type="match status" value="1"/>
</dbReference>
<comment type="caution">
    <text evidence="2">The sequence shown here is derived from an EMBL/GenBank/DDBJ whole genome shotgun (WGS) entry which is preliminary data.</text>
</comment>
<name>A0A919A6K9_9ACTN</name>
<evidence type="ECO:0000259" key="1">
    <source>
        <dbReference type="Pfam" id="PF02384"/>
    </source>
</evidence>
<dbReference type="AlphaFoldDB" id="A0A919A6K9"/>
<protein>
    <recommendedName>
        <fullName evidence="1">DNA methylase adenine-specific domain-containing protein</fullName>
    </recommendedName>
</protein>
<feature type="domain" description="DNA methylase adenine-specific" evidence="1">
    <location>
        <begin position="121"/>
        <end position="435"/>
    </location>
</feature>
<proteinExistence type="predicted"/>
<dbReference type="Pfam" id="PF02384">
    <property type="entry name" value="N6_Mtase"/>
    <property type="match status" value="1"/>
</dbReference>
<reference evidence="2" key="1">
    <citation type="journal article" date="2014" name="Int. J. Syst. Evol. Microbiol.">
        <title>Complete genome sequence of Corynebacterium casei LMG S-19264T (=DSM 44701T), isolated from a smear-ripened cheese.</title>
        <authorList>
            <consortium name="US DOE Joint Genome Institute (JGI-PGF)"/>
            <person name="Walter F."/>
            <person name="Albersmeier A."/>
            <person name="Kalinowski J."/>
            <person name="Ruckert C."/>
        </authorList>
    </citation>
    <scope>NUCLEOTIDE SEQUENCE</scope>
    <source>
        <strain evidence="2">JCM 4477</strain>
    </source>
</reference>
<gene>
    <name evidence="2" type="ORF">GCM10018772_10200</name>
</gene>
<dbReference type="SUPFAM" id="SSF53335">
    <property type="entry name" value="S-adenosyl-L-methionine-dependent methyltransferases"/>
    <property type="match status" value="1"/>
</dbReference>
<sequence>MSYRVRRLVKSLAVRMNTQNACRIVLGLIYVRNKAQDAVPRAGEGHGEGRVSGQLPSWRWLVDQAAKPSPLGPHVWRCVSTWLAPVLRTEDGDTDQNFVPSLPPTVDDHLRTLITEIDQADRVVELLEQCLEELSAAQARGGHYFTPRDIVRLMVEAVAPQNGHRVLDPVCGSAGLLADAERYVRERTGLQPNLLLTGRDLRSDTLQIARLNLAARGIEADVGSPTDSLAQPASDSYDIVMANPPFNLSDWCAAPPRGDDPRWTGTVPPRDNANHAWILHIAHALAPQGRASVLMADGAATGLRPSEKRIRERLVREDLVECVVALPPGLFPHVRISCCLWLLNRDKSPHRGWGAADRRKQILFVNARTAYETMAGSRQRRLAADGVGRVLRTLSAWRGAPTMQGEAPARYENDPGWCTSLSTAEVADAGYVLLPVVHALEPADEHTAARERVEELKWDLYGKFEKSHALERDLRRVLDEL</sequence>